<evidence type="ECO:0000313" key="1">
    <source>
        <dbReference type="EMBL" id="MFD0984501.1"/>
    </source>
</evidence>
<name>A0ABW3J454_9FLAO</name>
<reference evidence="2" key="1">
    <citation type="journal article" date="2019" name="Int. J. Syst. Evol. Microbiol.">
        <title>The Global Catalogue of Microorganisms (GCM) 10K type strain sequencing project: providing services to taxonomists for standard genome sequencing and annotation.</title>
        <authorList>
            <consortium name="The Broad Institute Genomics Platform"/>
            <consortium name="The Broad Institute Genome Sequencing Center for Infectious Disease"/>
            <person name="Wu L."/>
            <person name="Ma J."/>
        </authorList>
    </citation>
    <scope>NUCLEOTIDE SEQUENCE [LARGE SCALE GENOMIC DNA]</scope>
    <source>
        <strain evidence="2">CECT 7649</strain>
    </source>
</reference>
<proteinExistence type="predicted"/>
<dbReference type="RefSeq" id="WP_379756248.1">
    <property type="nucleotide sequence ID" value="NZ_JBHSYB010000024.1"/>
</dbReference>
<evidence type="ECO:0000313" key="2">
    <source>
        <dbReference type="Proteomes" id="UP001597051"/>
    </source>
</evidence>
<keyword evidence="2" id="KW-1185">Reference proteome</keyword>
<accession>A0ABW3J454</accession>
<protein>
    <submittedName>
        <fullName evidence="1">Uncharacterized protein</fullName>
    </submittedName>
</protein>
<dbReference type="EMBL" id="JBHTIZ010000023">
    <property type="protein sequence ID" value="MFD0984501.1"/>
    <property type="molecule type" value="Genomic_DNA"/>
</dbReference>
<sequence length="57" mass="6621">MKTISEKTKLAAEIAFLKNKQIEDFCILKEQYHITIDSFKTLNLIKSATREFMADPN</sequence>
<dbReference type="Proteomes" id="UP001597051">
    <property type="component" value="Unassembled WGS sequence"/>
</dbReference>
<organism evidence="1 2">
    <name type="scientific">Flavobacterium myungsuense</name>
    <dbReference type="NCBI Taxonomy" id="651823"/>
    <lineage>
        <taxon>Bacteria</taxon>
        <taxon>Pseudomonadati</taxon>
        <taxon>Bacteroidota</taxon>
        <taxon>Flavobacteriia</taxon>
        <taxon>Flavobacteriales</taxon>
        <taxon>Flavobacteriaceae</taxon>
        <taxon>Flavobacterium</taxon>
    </lineage>
</organism>
<comment type="caution">
    <text evidence="1">The sequence shown here is derived from an EMBL/GenBank/DDBJ whole genome shotgun (WGS) entry which is preliminary data.</text>
</comment>
<gene>
    <name evidence="1" type="ORF">ACFQ0S_08455</name>
</gene>